<gene>
    <name evidence="1" type="ORF">AVEN_118208_1</name>
</gene>
<evidence type="ECO:0000313" key="1">
    <source>
        <dbReference type="EMBL" id="GBN67425.1"/>
    </source>
</evidence>
<reference evidence="1 2" key="1">
    <citation type="journal article" date="2019" name="Sci. Rep.">
        <title>Orb-weaving spider Araneus ventricosus genome elucidates the spidroin gene catalogue.</title>
        <authorList>
            <person name="Kono N."/>
            <person name="Nakamura H."/>
            <person name="Ohtoshi R."/>
            <person name="Moran D.A.P."/>
            <person name="Shinohara A."/>
            <person name="Yoshida Y."/>
            <person name="Fujiwara M."/>
            <person name="Mori M."/>
            <person name="Tomita M."/>
            <person name="Arakawa K."/>
        </authorList>
    </citation>
    <scope>NUCLEOTIDE SEQUENCE [LARGE SCALE GENOMIC DNA]</scope>
</reference>
<dbReference type="AlphaFoldDB" id="A0A4Y2QWB0"/>
<proteinExistence type="predicted"/>
<evidence type="ECO:0000313" key="2">
    <source>
        <dbReference type="Proteomes" id="UP000499080"/>
    </source>
</evidence>
<protein>
    <submittedName>
        <fullName evidence="1">Uncharacterized protein</fullName>
    </submittedName>
</protein>
<dbReference type="Proteomes" id="UP000499080">
    <property type="component" value="Unassembled WGS sequence"/>
</dbReference>
<keyword evidence="2" id="KW-1185">Reference proteome</keyword>
<dbReference type="EMBL" id="BGPR01014960">
    <property type="protein sequence ID" value="GBN67425.1"/>
    <property type="molecule type" value="Genomic_DNA"/>
</dbReference>
<accession>A0A4Y2QWB0</accession>
<feature type="non-terminal residue" evidence="1">
    <location>
        <position position="47"/>
    </location>
</feature>
<sequence>MMVVLQTDRSRCWCIVICISRFSRRGTCFTVEEPYSQAMTSVLAFSR</sequence>
<comment type="caution">
    <text evidence="1">The sequence shown here is derived from an EMBL/GenBank/DDBJ whole genome shotgun (WGS) entry which is preliminary data.</text>
</comment>
<name>A0A4Y2QWB0_ARAVE</name>
<organism evidence="1 2">
    <name type="scientific">Araneus ventricosus</name>
    <name type="common">Orbweaver spider</name>
    <name type="synonym">Epeira ventricosa</name>
    <dbReference type="NCBI Taxonomy" id="182803"/>
    <lineage>
        <taxon>Eukaryota</taxon>
        <taxon>Metazoa</taxon>
        <taxon>Ecdysozoa</taxon>
        <taxon>Arthropoda</taxon>
        <taxon>Chelicerata</taxon>
        <taxon>Arachnida</taxon>
        <taxon>Araneae</taxon>
        <taxon>Araneomorphae</taxon>
        <taxon>Entelegynae</taxon>
        <taxon>Araneoidea</taxon>
        <taxon>Araneidae</taxon>
        <taxon>Araneus</taxon>
    </lineage>
</organism>